<evidence type="ECO:0000256" key="2">
    <source>
        <dbReference type="ARBA" id="ARBA00022679"/>
    </source>
</evidence>
<dbReference type="PROSITE" id="PS51683">
    <property type="entry name" value="SAM_OMT_II"/>
    <property type="match status" value="1"/>
</dbReference>
<keyword evidence="7" id="KW-1185">Reference proteome</keyword>
<keyword evidence="2 6" id="KW-0808">Transferase</keyword>
<proteinExistence type="predicted"/>
<evidence type="ECO:0000313" key="6">
    <source>
        <dbReference type="EMBL" id="PYI04753.1"/>
    </source>
</evidence>
<dbReference type="AlphaFoldDB" id="A0A319FE13"/>
<dbReference type="InterPro" id="IPR036388">
    <property type="entry name" value="WH-like_DNA-bd_sf"/>
</dbReference>
<evidence type="ECO:0000259" key="5">
    <source>
        <dbReference type="Pfam" id="PF00891"/>
    </source>
</evidence>
<dbReference type="InterPro" id="IPR016461">
    <property type="entry name" value="COMT-like"/>
</dbReference>
<evidence type="ECO:0000256" key="4">
    <source>
        <dbReference type="SAM" id="MobiDB-lite"/>
    </source>
</evidence>
<dbReference type="EMBL" id="KZ826365">
    <property type="protein sequence ID" value="PYI04753.1"/>
    <property type="molecule type" value="Genomic_DNA"/>
</dbReference>
<sequence length="414" mass="45971">MTEARITQLGQVIGAHTKRISDCVEDSHHQPPAVQNGSRPELPGELSRVRRELLDATLELQQLLLGPKEALFLWARNNQGTIHAVCEFDLARAFPIGATASFGEISQVSGLPEHDVRRIVRHAATEGIFRESPPGTVQHTAASQMLAEDEVVRDYMNVCYREIFPAMQQTVPALKRWPGSEDRAQAGFSLSQPGQPAFFDYLGAHPERARTFASAMSAYSSGPENDVSHLCHGYPWQALGPATVVDVGGSTGYVSVALAEQFPQLDLVVQDTAETIGRDALTETPRVKRIAHDFFTPQPIHGADVYLLRMVLHDFVDADCVRILRALIPALKDGAKVVLNEFCLPEPGTAGLFEEKQVRTMDMNMLSLFNSRERDTEDWKRLLAQADGRFRWERVLQPEGSNLSIIEVSWQPVN</sequence>
<dbReference type="SUPFAM" id="SSF46785">
    <property type="entry name" value="Winged helix' DNA-binding domain"/>
    <property type="match status" value="1"/>
</dbReference>
<evidence type="ECO:0000313" key="7">
    <source>
        <dbReference type="Proteomes" id="UP000248423"/>
    </source>
</evidence>
<gene>
    <name evidence="6" type="ORF">BO78DRAFT_471059</name>
</gene>
<keyword evidence="1 6" id="KW-0489">Methyltransferase</keyword>
<dbReference type="OrthoDB" id="1606438at2759"/>
<feature type="region of interest" description="Disordered" evidence="4">
    <location>
        <begin position="24"/>
        <end position="43"/>
    </location>
</feature>
<dbReference type="GO" id="GO:0044550">
    <property type="term" value="P:secondary metabolite biosynthetic process"/>
    <property type="evidence" value="ECO:0007669"/>
    <property type="project" value="UniProtKB-ARBA"/>
</dbReference>
<evidence type="ECO:0000256" key="3">
    <source>
        <dbReference type="ARBA" id="ARBA00022691"/>
    </source>
</evidence>
<dbReference type="CDD" id="cd02440">
    <property type="entry name" value="AdoMet_MTases"/>
    <property type="match status" value="1"/>
</dbReference>
<dbReference type="Pfam" id="PF00891">
    <property type="entry name" value="Methyltransf_2"/>
    <property type="match status" value="1"/>
</dbReference>
<dbReference type="Proteomes" id="UP000248423">
    <property type="component" value="Unassembled WGS sequence"/>
</dbReference>
<dbReference type="PANTHER" id="PTHR43712">
    <property type="entry name" value="PUTATIVE (AFU_ORTHOLOGUE AFUA_4G14580)-RELATED"/>
    <property type="match status" value="1"/>
</dbReference>
<dbReference type="Gene3D" id="1.10.10.10">
    <property type="entry name" value="Winged helix-like DNA-binding domain superfamily/Winged helix DNA-binding domain"/>
    <property type="match status" value="1"/>
</dbReference>
<dbReference type="GO" id="GO:0032259">
    <property type="term" value="P:methylation"/>
    <property type="evidence" value="ECO:0007669"/>
    <property type="project" value="UniProtKB-KW"/>
</dbReference>
<organism evidence="6 7">
    <name type="scientific">Aspergillus sclerotiicarbonarius (strain CBS 121057 / IBT 28362)</name>
    <dbReference type="NCBI Taxonomy" id="1448318"/>
    <lineage>
        <taxon>Eukaryota</taxon>
        <taxon>Fungi</taxon>
        <taxon>Dikarya</taxon>
        <taxon>Ascomycota</taxon>
        <taxon>Pezizomycotina</taxon>
        <taxon>Eurotiomycetes</taxon>
        <taxon>Eurotiomycetidae</taxon>
        <taxon>Eurotiales</taxon>
        <taxon>Aspergillaceae</taxon>
        <taxon>Aspergillus</taxon>
        <taxon>Aspergillus subgen. Circumdati</taxon>
    </lineage>
</organism>
<accession>A0A319FE13</accession>
<keyword evidence="3" id="KW-0949">S-adenosyl-L-methionine</keyword>
<dbReference type="SUPFAM" id="SSF53335">
    <property type="entry name" value="S-adenosyl-L-methionine-dependent methyltransferases"/>
    <property type="match status" value="1"/>
</dbReference>
<feature type="domain" description="O-methyltransferase C-terminal" evidence="5">
    <location>
        <begin position="199"/>
        <end position="386"/>
    </location>
</feature>
<name>A0A319FE13_ASPSB</name>
<dbReference type="InterPro" id="IPR029063">
    <property type="entry name" value="SAM-dependent_MTases_sf"/>
</dbReference>
<dbReference type="PANTHER" id="PTHR43712:SF12">
    <property type="entry name" value="STERIGMATOCYSTIN 8-O-METHYLTRANSFERASE"/>
    <property type="match status" value="1"/>
</dbReference>
<dbReference type="Gene3D" id="3.40.50.150">
    <property type="entry name" value="Vaccinia Virus protein VP39"/>
    <property type="match status" value="1"/>
</dbReference>
<dbReference type="VEuPathDB" id="FungiDB:BO78DRAFT_471059"/>
<reference evidence="6 7" key="1">
    <citation type="submission" date="2018-02" db="EMBL/GenBank/DDBJ databases">
        <title>The genomes of Aspergillus section Nigri reveals drivers in fungal speciation.</title>
        <authorList>
            <consortium name="DOE Joint Genome Institute"/>
            <person name="Vesth T.C."/>
            <person name="Nybo J."/>
            <person name="Theobald S."/>
            <person name="Brandl J."/>
            <person name="Frisvad J.C."/>
            <person name="Nielsen K.F."/>
            <person name="Lyhne E.K."/>
            <person name="Kogle M.E."/>
            <person name="Kuo A."/>
            <person name="Riley R."/>
            <person name="Clum A."/>
            <person name="Nolan M."/>
            <person name="Lipzen A."/>
            <person name="Salamov A."/>
            <person name="Henrissat B."/>
            <person name="Wiebenga A."/>
            <person name="De vries R.P."/>
            <person name="Grigoriev I.V."/>
            <person name="Mortensen U.H."/>
            <person name="Andersen M.R."/>
            <person name="Baker S.E."/>
        </authorList>
    </citation>
    <scope>NUCLEOTIDE SEQUENCE [LARGE SCALE GENOMIC DNA]</scope>
    <source>
        <strain evidence="6 7">CBS 121057</strain>
    </source>
</reference>
<dbReference type="InterPro" id="IPR001077">
    <property type="entry name" value="COMT_C"/>
</dbReference>
<dbReference type="InterPro" id="IPR036390">
    <property type="entry name" value="WH_DNA-bd_sf"/>
</dbReference>
<protein>
    <submittedName>
        <fullName evidence="6">S-adenosyl-L-methionine-dependent methyltransferase</fullName>
    </submittedName>
</protein>
<dbReference type="GO" id="GO:0008171">
    <property type="term" value="F:O-methyltransferase activity"/>
    <property type="evidence" value="ECO:0007669"/>
    <property type="project" value="InterPro"/>
</dbReference>
<evidence type="ECO:0000256" key="1">
    <source>
        <dbReference type="ARBA" id="ARBA00022603"/>
    </source>
</evidence>